<keyword evidence="3" id="KW-1185">Reference proteome</keyword>
<dbReference type="AlphaFoldDB" id="A0A344PG09"/>
<dbReference type="Gene3D" id="2.30.110.10">
    <property type="entry name" value="Electron Transport, Fmn-binding Protein, Chain A"/>
    <property type="match status" value="1"/>
</dbReference>
<reference evidence="3" key="1">
    <citation type="submission" date="2018-07" db="EMBL/GenBank/DDBJ databases">
        <title>Genome sequencing of Paracoccus sp. SC2-6.</title>
        <authorList>
            <person name="Heo J."/>
            <person name="Kim S.-J."/>
            <person name="Kwon S.-W."/>
        </authorList>
    </citation>
    <scope>NUCLEOTIDE SEQUENCE [LARGE SCALE GENOMIC DNA]</scope>
    <source>
        <strain evidence="3">SC2-6</strain>
    </source>
</reference>
<dbReference type="OrthoDB" id="115989at2"/>
<dbReference type="EMBL" id="CP030918">
    <property type="protein sequence ID" value="AXC48314.1"/>
    <property type="molecule type" value="Genomic_DNA"/>
</dbReference>
<protein>
    <submittedName>
        <fullName evidence="2">Pyridoxamine 5'-phosphate oxidase family protein</fullName>
    </submittedName>
</protein>
<sequence length="182" mass="20276">MAKFFPAIDDAHRAFIEAQPMYFVATAAPDGRVNLSPKGYDSLRILGPNRVAWSNLTGSGNETAAHLAVQDRITVMFMSTATRPMIMRLFGRARALHRADSDWADLRDLLPRLPGARQIIDMQVETVQTSCGYGVPLMRMTGERDTLLHWAEDKGEDGVRTYWRDRNATSIDGLPTGINKAL</sequence>
<dbReference type="PANTHER" id="PTHR39336">
    <property type="entry name" value="PYRIDOXAMINE PHOSPHATE OXIDASE FAMILY PROTEIN (AFU_ORTHOLOGUE AFUA_6G11440)"/>
    <property type="match status" value="1"/>
</dbReference>
<dbReference type="PANTHER" id="PTHR39336:SF1">
    <property type="entry name" value="PYRIDOXAMINE PHOSPHATE OXIDASE FAMILY PROTEIN (AFU_ORTHOLOGUE AFUA_6G11440)"/>
    <property type="match status" value="1"/>
</dbReference>
<dbReference type="SUPFAM" id="SSF50475">
    <property type="entry name" value="FMN-binding split barrel"/>
    <property type="match status" value="1"/>
</dbReference>
<evidence type="ECO:0000313" key="2">
    <source>
        <dbReference type="EMBL" id="AXC48314.1"/>
    </source>
</evidence>
<proteinExistence type="predicted"/>
<feature type="domain" description="Pyridoxamine 5'-phosphate oxidase N-terminal" evidence="1">
    <location>
        <begin position="8"/>
        <end position="131"/>
    </location>
</feature>
<name>A0A344PG09_9RHOB</name>
<gene>
    <name evidence="2" type="ORF">DRW48_00040</name>
</gene>
<organism evidence="2 3">
    <name type="scientific">Paracoccus suum</name>
    <dbReference type="NCBI Taxonomy" id="2259340"/>
    <lineage>
        <taxon>Bacteria</taxon>
        <taxon>Pseudomonadati</taxon>
        <taxon>Pseudomonadota</taxon>
        <taxon>Alphaproteobacteria</taxon>
        <taxon>Rhodobacterales</taxon>
        <taxon>Paracoccaceae</taxon>
        <taxon>Paracoccus</taxon>
    </lineage>
</organism>
<accession>A0A344PG09</accession>
<dbReference type="InterPro" id="IPR011576">
    <property type="entry name" value="Pyridox_Oxase_N"/>
</dbReference>
<dbReference type="InterPro" id="IPR012349">
    <property type="entry name" value="Split_barrel_FMN-bd"/>
</dbReference>
<dbReference type="Pfam" id="PF01243">
    <property type="entry name" value="PNPOx_N"/>
    <property type="match status" value="1"/>
</dbReference>
<dbReference type="Proteomes" id="UP000252023">
    <property type="component" value="Chromosome"/>
</dbReference>
<dbReference type="KEGG" id="pars:DRW48_00040"/>
<dbReference type="RefSeq" id="WP_114074634.1">
    <property type="nucleotide sequence ID" value="NZ_CP030918.1"/>
</dbReference>
<evidence type="ECO:0000259" key="1">
    <source>
        <dbReference type="Pfam" id="PF01243"/>
    </source>
</evidence>
<evidence type="ECO:0000313" key="3">
    <source>
        <dbReference type="Proteomes" id="UP000252023"/>
    </source>
</evidence>